<dbReference type="eggNOG" id="COG3143">
    <property type="taxonomic scope" value="Bacteria"/>
</dbReference>
<keyword evidence="6 10" id="KW-0283">Flagellar rotation</keyword>
<keyword evidence="13" id="KW-1185">Reference proteome</keyword>
<evidence type="ECO:0000256" key="9">
    <source>
        <dbReference type="ARBA" id="ARBA00029599"/>
    </source>
</evidence>
<evidence type="ECO:0000256" key="3">
    <source>
        <dbReference type="ARBA" id="ARBA00018484"/>
    </source>
</evidence>
<evidence type="ECO:0000256" key="11">
    <source>
        <dbReference type="PIRSR" id="PIRSR002884-1"/>
    </source>
</evidence>
<keyword evidence="5 10" id="KW-0145">Chemotaxis</keyword>
<evidence type="ECO:0000313" key="13">
    <source>
        <dbReference type="Proteomes" id="UP000000238"/>
    </source>
</evidence>
<dbReference type="STRING" id="349521.HCH_05169"/>
<evidence type="ECO:0000256" key="10">
    <source>
        <dbReference type="PIRNR" id="PIRNR002884"/>
    </source>
</evidence>
<accession>Q2SBX7</accession>
<evidence type="ECO:0000256" key="2">
    <source>
        <dbReference type="ARBA" id="ARBA00005908"/>
    </source>
</evidence>
<proteinExistence type="inferred from homology"/>
<name>Q2SBX7_HAHCH</name>
<dbReference type="EC" id="3.1.3.-" evidence="10"/>
<evidence type="ECO:0000256" key="7">
    <source>
        <dbReference type="ARBA" id="ARBA00022801"/>
    </source>
</evidence>
<evidence type="ECO:0000256" key="8">
    <source>
        <dbReference type="ARBA" id="ARBA00022912"/>
    </source>
</evidence>
<comment type="subunit">
    <text evidence="10">Homodimer.</text>
</comment>
<keyword evidence="7 10" id="KW-0378">Hydrolase</keyword>
<dbReference type="GO" id="GO:0009288">
    <property type="term" value="C:bacterial-type flagellum"/>
    <property type="evidence" value="ECO:0007669"/>
    <property type="project" value="InterPro"/>
</dbReference>
<keyword evidence="4 10" id="KW-0963">Cytoplasm</keyword>
<dbReference type="GO" id="GO:0050920">
    <property type="term" value="P:regulation of chemotaxis"/>
    <property type="evidence" value="ECO:0007669"/>
    <property type="project" value="InterPro"/>
</dbReference>
<evidence type="ECO:0000256" key="4">
    <source>
        <dbReference type="ARBA" id="ARBA00022490"/>
    </source>
</evidence>
<dbReference type="AlphaFoldDB" id="Q2SBX7"/>
<sequence>MTNEQQPPSSSQEDIEARLSEQAASLMEHVSKGDFGEALRVISDLNDTRDRTLYYEVGKLTRSLHEAIRNFNIDMGNVKMNQQEEMSKIADASDRLSYVVDMTNKAANKTMDMVEASMPVAVEMKQEAHELKEAWARLRRREMDPSEFRELYKRIDKFLVDLAANSDKVYTNLSEILLAQDFQDLTGQVINKVTGLVREVEVNLVKLVAMAGKVDRITGIQHELRAEEESITKGHGPQIQTEGRSDVVASQDDVDDLLSSLGF</sequence>
<dbReference type="SUPFAM" id="SSF75708">
    <property type="entry name" value="Chemotaxis phosphatase CheZ"/>
    <property type="match status" value="1"/>
</dbReference>
<dbReference type="Gene3D" id="1.10.287.500">
    <property type="entry name" value="Helix hairpin bin"/>
    <property type="match status" value="1"/>
</dbReference>
<dbReference type="OrthoDB" id="9773007at2"/>
<dbReference type="PIRSF" id="PIRSF002884">
    <property type="entry name" value="CheZ"/>
    <property type="match status" value="1"/>
</dbReference>
<dbReference type="PANTHER" id="PTHR43693:SF1">
    <property type="entry name" value="PROTEIN PHOSPHATASE CHEZ"/>
    <property type="match status" value="1"/>
</dbReference>
<keyword evidence="8 10" id="KW-0904">Protein phosphatase</keyword>
<dbReference type="GO" id="GO:0006935">
    <property type="term" value="P:chemotaxis"/>
    <property type="evidence" value="ECO:0007669"/>
    <property type="project" value="UniProtKB-KW"/>
</dbReference>
<dbReference type="Proteomes" id="UP000000238">
    <property type="component" value="Chromosome"/>
</dbReference>
<dbReference type="GO" id="GO:0097588">
    <property type="term" value="P:archaeal or bacterial-type flagellum-dependent cell motility"/>
    <property type="evidence" value="ECO:0007669"/>
    <property type="project" value="UniProtKB-KW"/>
</dbReference>
<gene>
    <name evidence="12" type="ordered locus">HCH_05169</name>
</gene>
<dbReference type="PANTHER" id="PTHR43693">
    <property type="entry name" value="PROTEIN PHOSPHATASE CHEZ"/>
    <property type="match status" value="1"/>
</dbReference>
<reference evidence="12 13" key="1">
    <citation type="journal article" date="2005" name="Nucleic Acids Res.">
        <title>Genomic blueprint of Hahella chejuensis, a marine microbe producing an algicidal agent.</title>
        <authorList>
            <person name="Jeong H."/>
            <person name="Yim J.H."/>
            <person name="Lee C."/>
            <person name="Choi S.-H."/>
            <person name="Park Y.K."/>
            <person name="Yoon S.H."/>
            <person name="Hur C.-G."/>
            <person name="Kang H.-Y."/>
            <person name="Kim D."/>
            <person name="Lee H.H."/>
            <person name="Park K.H."/>
            <person name="Park S.-H."/>
            <person name="Park H.-S."/>
            <person name="Lee H.K."/>
            <person name="Oh T.K."/>
            <person name="Kim J.F."/>
        </authorList>
    </citation>
    <scope>NUCLEOTIDE SEQUENCE [LARGE SCALE GENOMIC DNA]</scope>
    <source>
        <strain evidence="12 13">KCTC 2396</strain>
    </source>
</reference>
<dbReference type="GO" id="GO:0005737">
    <property type="term" value="C:cytoplasm"/>
    <property type="evidence" value="ECO:0007669"/>
    <property type="project" value="UniProtKB-SubCell"/>
</dbReference>
<evidence type="ECO:0000256" key="1">
    <source>
        <dbReference type="ARBA" id="ARBA00004496"/>
    </source>
</evidence>
<dbReference type="RefSeq" id="WP_011398912.1">
    <property type="nucleotide sequence ID" value="NC_007645.1"/>
</dbReference>
<dbReference type="InterPro" id="IPR050992">
    <property type="entry name" value="CheZ_family_phosphatases"/>
</dbReference>
<feature type="site" description="Enhances dephosphorylation of CheY-P" evidence="11">
    <location>
        <position position="188"/>
    </location>
</feature>
<comment type="function">
    <text evidence="10">Plays an important role in bacterial chemotaxis signal transduction pathway by accelerating the dephosphorylation of phosphorylated CheY (CheY-P).</text>
</comment>
<dbReference type="Pfam" id="PF04344">
    <property type="entry name" value="CheZ"/>
    <property type="match status" value="1"/>
</dbReference>
<dbReference type="EMBL" id="CP000155">
    <property type="protein sequence ID" value="ABC31847.1"/>
    <property type="molecule type" value="Genomic_DNA"/>
</dbReference>
<evidence type="ECO:0000256" key="6">
    <source>
        <dbReference type="ARBA" id="ARBA00022779"/>
    </source>
</evidence>
<comment type="subcellular location">
    <subcellularLocation>
        <location evidence="1 10">Cytoplasm</location>
    </subcellularLocation>
</comment>
<protein>
    <recommendedName>
        <fullName evidence="3 10">Protein phosphatase CheZ</fullName>
        <ecNumber evidence="10">3.1.3.-</ecNumber>
    </recommendedName>
    <alternativeName>
        <fullName evidence="9 10">Chemotaxis protein CheZ</fullName>
    </alternativeName>
</protein>
<dbReference type="GO" id="GO:0004721">
    <property type="term" value="F:phosphoprotein phosphatase activity"/>
    <property type="evidence" value="ECO:0007669"/>
    <property type="project" value="UniProtKB-KW"/>
</dbReference>
<comment type="similarity">
    <text evidence="2 10">Belongs to the CheZ family.</text>
</comment>
<dbReference type="InterPro" id="IPR007439">
    <property type="entry name" value="Chemotax_Pase_CheZ"/>
</dbReference>
<evidence type="ECO:0000256" key="5">
    <source>
        <dbReference type="ARBA" id="ARBA00022500"/>
    </source>
</evidence>
<organism evidence="12 13">
    <name type="scientific">Hahella chejuensis (strain KCTC 2396)</name>
    <dbReference type="NCBI Taxonomy" id="349521"/>
    <lineage>
        <taxon>Bacteria</taxon>
        <taxon>Pseudomonadati</taxon>
        <taxon>Pseudomonadota</taxon>
        <taxon>Gammaproteobacteria</taxon>
        <taxon>Oceanospirillales</taxon>
        <taxon>Hahellaceae</taxon>
        <taxon>Hahella</taxon>
    </lineage>
</organism>
<evidence type="ECO:0000313" key="12">
    <source>
        <dbReference type="EMBL" id="ABC31847.1"/>
    </source>
</evidence>
<dbReference type="KEGG" id="hch:HCH_05169"/>
<dbReference type="HOGENOM" id="CLU_080718_0_0_6"/>